<feature type="chain" id="PRO_5047270907" evidence="3">
    <location>
        <begin position="21"/>
        <end position="391"/>
    </location>
</feature>
<evidence type="ECO:0000259" key="4">
    <source>
        <dbReference type="Pfam" id="PF25954"/>
    </source>
</evidence>
<dbReference type="InterPro" id="IPR058627">
    <property type="entry name" value="MdtA-like_C"/>
</dbReference>
<evidence type="ECO:0000259" key="5">
    <source>
        <dbReference type="Pfam" id="PF25967"/>
    </source>
</evidence>
<feature type="domain" description="Multidrug resistance protein MdtA-like C-terminal permuted SH3" evidence="5">
    <location>
        <begin position="317"/>
        <end position="375"/>
    </location>
</feature>
<evidence type="ECO:0000313" key="7">
    <source>
        <dbReference type="EMBL" id="QXM06802.1"/>
    </source>
</evidence>
<evidence type="ECO:0000256" key="3">
    <source>
        <dbReference type="SAM" id="SignalP"/>
    </source>
</evidence>
<dbReference type="Pfam" id="PF25973">
    <property type="entry name" value="BSH_CzcB"/>
    <property type="match status" value="1"/>
</dbReference>
<dbReference type="RefSeq" id="WP_218283495.1">
    <property type="nucleotide sequence ID" value="NZ_CP078093.1"/>
</dbReference>
<gene>
    <name evidence="7" type="ORF">KVH43_03510</name>
</gene>
<dbReference type="NCBIfam" id="TIGR01730">
    <property type="entry name" value="RND_mfp"/>
    <property type="match status" value="1"/>
</dbReference>
<name>A0ABX8RES7_9CLOT</name>
<dbReference type="Proteomes" id="UP000886818">
    <property type="component" value="Chromosome"/>
</dbReference>
<evidence type="ECO:0000259" key="6">
    <source>
        <dbReference type="Pfam" id="PF25973"/>
    </source>
</evidence>
<keyword evidence="3" id="KW-0732">Signal</keyword>
<dbReference type="Pfam" id="PF25954">
    <property type="entry name" value="Beta-barrel_RND_2"/>
    <property type="match status" value="1"/>
</dbReference>
<dbReference type="PROSITE" id="PS51257">
    <property type="entry name" value="PROKAR_LIPOPROTEIN"/>
    <property type="match status" value="1"/>
</dbReference>
<dbReference type="Pfam" id="PF25967">
    <property type="entry name" value="RND-MFP_C"/>
    <property type="match status" value="1"/>
</dbReference>
<feature type="domain" description="CzcB-like barrel-sandwich hybrid" evidence="6">
    <location>
        <begin position="72"/>
        <end position="225"/>
    </location>
</feature>
<dbReference type="InterPro" id="IPR058792">
    <property type="entry name" value="Beta-barrel_RND_2"/>
</dbReference>
<evidence type="ECO:0000256" key="2">
    <source>
        <dbReference type="SAM" id="Coils"/>
    </source>
</evidence>
<accession>A0ABX8RES7</accession>
<dbReference type="InterPro" id="IPR006143">
    <property type="entry name" value="RND_pump_MFP"/>
</dbReference>
<proteinExistence type="inferred from homology"/>
<keyword evidence="2" id="KW-0175">Coiled coil</keyword>
<evidence type="ECO:0000256" key="1">
    <source>
        <dbReference type="ARBA" id="ARBA00009477"/>
    </source>
</evidence>
<feature type="signal peptide" evidence="3">
    <location>
        <begin position="1"/>
        <end position="20"/>
    </location>
</feature>
<dbReference type="InterPro" id="IPR058647">
    <property type="entry name" value="BSH_CzcB-like"/>
</dbReference>
<organism evidence="7 8">
    <name type="scientific">Crassaminicella indica</name>
    <dbReference type="NCBI Taxonomy" id="2855394"/>
    <lineage>
        <taxon>Bacteria</taxon>
        <taxon>Bacillati</taxon>
        <taxon>Bacillota</taxon>
        <taxon>Clostridia</taxon>
        <taxon>Eubacteriales</taxon>
        <taxon>Clostridiaceae</taxon>
        <taxon>Crassaminicella</taxon>
    </lineage>
</organism>
<keyword evidence="8" id="KW-1185">Reference proteome</keyword>
<reference evidence="7" key="1">
    <citation type="submission" date="2021-07" db="EMBL/GenBank/DDBJ databases">
        <title>Complete genome sequence of Crassaminicella sp. 143-21, isolated from a deep-sea hydrothermal vent.</title>
        <authorList>
            <person name="Li X."/>
        </authorList>
    </citation>
    <scope>NUCLEOTIDE SEQUENCE</scope>
    <source>
        <strain evidence="7">143-21</strain>
    </source>
</reference>
<feature type="coiled-coil region" evidence="2">
    <location>
        <begin position="126"/>
        <end position="205"/>
    </location>
</feature>
<dbReference type="EMBL" id="CP078093">
    <property type="protein sequence ID" value="QXM06802.1"/>
    <property type="molecule type" value="Genomic_DNA"/>
</dbReference>
<dbReference type="PANTHER" id="PTHR30469">
    <property type="entry name" value="MULTIDRUG RESISTANCE PROTEIN MDTA"/>
    <property type="match status" value="1"/>
</dbReference>
<comment type="similarity">
    <text evidence="1">Belongs to the membrane fusion protein (MFP) (TC 8.A.1) family.</text>
</comment>
<dbReference type="PANTHER" id="PTHR30469:SF20">
    <property type="entry name" value="EFFLUX RND TRANSPORTER PERIPLASMIC ADAPTOR SUBUNIT"/>
    <property type="match status" value="1"/>
</dbReference>
<protein>
    <submittedName>
        <fullName evidence="7">Efflux RND transporter periplasmic adaptor subunit</fullName>
    </submittedName>
</protein>
<sequence>MRRKGIALFLCILCMLYALTGCSFQKDQTVMAQSLKPVVLQEIKEAAYVDQISLSGNIKPAKTIKLAYKIPGGIIENIFVNEGDFVKKDDIIMQLDSYDYQLKVQAAESKWESSKLKMDSQIPSKINQAKAYLDLVEKNYERIKNLYEEGAVPTAKMDEIEAKYIEAKNKYQEALDAKEYTRIELEQAEAAKDSAQSNLKDTSLRSPIDGIVLKKIAEVGETAAQGYPVIVLGQLDEVEIEVGVADSNINNIKKGQKAVVYVYGIEKEFEGTVSEVSALADTQTRTFPVKVTIKNKDHELKPGMVGKVTIPLSEEKALLIPIDAILNMPEGPVVFVYSEKDRSVHKQKITPGEIIGDKLEVKEGLKVGDKIVVEGQFKLKDNDKINVEAMK</sequence>
<evidence type="ECO:0000313" key="8">
    <source>
        <dbReference type="Proteomes" id="UP000886818"/>
    </source>
</evidence>
<feature type="domain" description="CusB-like beta-barrel" evidence="4">
    <location>
        <begin position="240"/>
        <end position="310"/>
    </location>
</feature>